<dbReference type="Proteomes" id="UP000503540">
    <property type="component" value="Chromosome"/>
</dbReference>
<sequence length="226" mass="23490">MRHWPCGTVCAGPLGPMGPARLRGVVSALADYGVIGGALTASAIRWPERVAVIDELGSLTYAELDRRSTALANAWCDKGLRAGGGVAVLVRNHRGFLDAVCAAGKCGARIALLNNDFAGPQILEVVDREGIELLVHIVVPVMLARILDAEPEPTAQHDLSALRVIFVAGSQLGAAMCTRATAAFGPVLYNLYGSTEVFSATIATPADLRAEPGCVGRPVRGAVVPG</sequence>
<feature type="domain" description="AMP-dependent synthetase/ligase" evidence="1">
    <location>
        <begin position="123"/>
        <end position="222"/>
    </location>
</feature>
<evidence type="ECO:0000313" key="3">
    <source>
        <dbReference type="Proteomes" id="UP000503540"/>
    </source>
</evidence>
<dbReference type="KEGG" id="nah:F5544_24475"/>
<evidence type="ECO:0000259" key="1">
    <source>
        <dbReference type="Pfam" id="PF00501"/>
    </source>
</evidence>
<keyword evidence="3" id="KW-1185">Reference proteome</keyword>
<dbReference type="SUPFAM" id="SSF56801">
    <property type="entry name" value="Acetyl-CoA synthetase-like"/>
    <property type="match status" value="2"/>
</dbReference>
<evidence type="ECO:0000313" key="2">
    <source>
        <dbReference type="EMBL" id="QIS12750.1"/>
    </source>
</evidence>
<dbReference type="AlphaFoldDB" id="A0A6G9YHW6"/>
<dbReference type="EMBL" id="CP046172">
    <property type="protein sequence ID" value="QIS12750.1"/>
    <property type="molecule type" value="Genomic_DNA"/>
</dbReference>
<proteinExistence type="predicted"/>
<accession>A0A6G9YHW6</accession>
<gene>
    <name evidence="2" type="ORF">F5544_24475</name>
</gene>
<dbReference type="InterPro" id="IPR000873">
    <property type="entry name" value="AMP-dep_synth/lig_dom"/>
</dbReference>
<dbReference type="PANTHER" id="PTHR43767">
    <property type="entry name" value="LONG-CHAIN-FATTY-ACID--COA LIGASE"/>
    <property type="match status" value="1"/>
</dbReference>
<reference evidence="2 3" key="1">
    <citation type="journal article" date="2019" name="ACS Chem. Biol.">
        <title>Identification and Mobilization of a Cryptic Antibiotic Biosynthesis Gene Locus from a Human-Pathogenic Nocardia Isolate.</title>
        <authorList>
            <person name="Herisse M."/>
            <person name="Ishida K."/>
            <person name="Porter J.L."/>
            <person name="Howden B."/>
            <person name="Hertweck C."/>
            <person name="Stinear T.P."/>
            <person name="Pidot S.J."/>
        </authorList>
    </citation>
    <scope>NUCLEOTIDE SEQUENCE [LARGE SCALE GENOMIC DNA]</scope>
    <source>
        <strain evidence="2 3">AUSMDU00012717</strain>
    </source>
</reference>
<dbReference type="Pfam" id="PF00501">
    <property type="entry name" value="AMP-binding"/>
    <property type="match status" value="1"/>
</dbReference>
<name>A0A6G9YHW6_9NOCA</name>
<dbReference type="InterPro" id="IPR050237">
    <property type="entry name" value="ATP-dep_AMP-bd_enzyme"/>
</dbReference>
<dbReference type="PANTHER" id="PTHR43767:SF1">
    <property type="entry name" value="NONRIBOSOMAL PEPTIDE SYNTHASE PES1 (EUROFUNG)-RELATED"/>
    <property type="match status" value="1"/>
</dbReference>
<dbReference type="InterPro" id="IPR042099">
    <property type="entry name" value="ANL_N_sf"/>
</dbReference>
<dbReference type="Gene3D" id="3.40.50.12780">
    <property type="entry name" value="N-terminal domain of ligase-like"/>
    <property type="match status" value="2"/>
</dbReference>
<protein>
    <submittedName>
        <fullName evidence="2">AMP-binding protein</fullName>
    </submittedName>
</protein>
<organism evidence="2 3">
    <name type="scientific">Nocardia arthritidis</name>
    <dbReference type="NCBI Taxonomy" id="228602"/>
    <lineage>
        <taxon>Bacteria</taxon>
        <taxon>Bacillati</taxon>
        <taxon>Actinomycetota</taxon>
        <taxon>Actinomycetes</taxon>
        <taxon>Mycobacteriales</taxon>
        <taxon>Nocardiaceae</taxon>
        <taxon>Nocardia</taxon>
    </lineage>
</organism>